<dbReference type="EMBL" id="CM055093">
    <property type="protein sequence ID" value="KAJ7564844.1"/>
    <property type="molecule type" value="Genomic_DNA"/>
</dbReference>
<organism evidence="1 2">
    <name type="scientific">Diphasiastrum complanatum</name>
    <name type="common">Issler's clubmoss</name>
    <name type="synonym">Lycopodium complanatum</name>
    <dbReference type="NCBI Taxonomy" id="34168"/>
    <lineage>
        <taxon>Eukaryota</taxon>
        <taxon>Viridiplantae</taxon>
        <taxon>Streptophyta</taxon>
        <taxon>Embryophyta</taxon>
        <taxon>Tracheophyta</taxon>
        <taxon>Lycopodiopsida</taxon>
        <taxon>Lycopodiales</taxon>
        <taxon>Lycopodiaceae</taxon>
        <taxon>Lycopodioideae</taxon>
        <taxon>Diphasiastrum</taxon>
    </lineage>
</organism>
<gene>
    <name evidence="1" type="ORF">O6H91_02G036200</name>
</gene>
<protein>
    <submittedName>
        <fullName evidence="1">Uncharacterized protein</fullName>
    </submittedName>
</protein>
<evidence type="ECO:0000313" key="2">
    <source>
        <dbReference type="Proteomes" id="UP001162992"/>
    </source>
</evidence>
<keyword evidence="2" id="KW-1185">Reference proteome</keyword>
<sequence length="100" mass="11573">MRGMMSNASFHVASLHDVLQLMLFHGISYVDNFCFSKTCWFFQSIIVVHQVMKFMIYFVENLDSKYIMKVLISTSILMTILLSTHVLNCSLSTFHNLKLA</sequence>
<name>A0ACC2EEB1_DIPCM</name>
<evidence type="ECO:0000313" key="1">
    <source>
        <dbReference type="EMBL" id="KAJ7564844.1"/>
    </source>
</evidence>
<comment type="caution">
    <text evidence="1">The sequence shown here is derived from an EMBL/GenBank/DDBJ whole genome shotgun (WGS) entry which is preliminary data.</text>
</comment>
<accession>A0ACC2EEB1</accession>
<reference evidence="2" key="1">
    <citation type="journal article" date="2024" name="Proc. Natl. Acad. Sci. U.S.A.">
        <title>Extraordinary preservation of gene collinearity over three hundred million years revealed in homosporous lycophytes.</title>
        <authorList>
            <person name="Li C."/>
            <person name="Wickell D."/>
            <person name="Kuo L.Y."/>
            <person name="Chen X."/>
            <person name="Nie B."/>
            <person name="Liao X."/>
            <person name="Peng D."/>
            <person name="Ji J."/>
            <person name="Jenkins J."/>
            <person name="Williams M."/>
            <person name="Shu S."/>
            <person name="Plott C."/>
            <person name="Barry K."/>
            <person name="Rajasekar S."/>
            <person name="Grimwood J."/>
            <person name="Han X."/>
            <person name="Sun S."/>
            <person name="Hou Z."/>
            <person name="He W."/>
            <person name="Dai G."/>
            <person name="Sun C."/>
            <person name="Schmutz J."/>
            <person name="Leebens-Mack J.H."/>
            <person name="Li F.W."/>
            <person name="Wang L."/>
        </authorList>
    </citation>
    <scope>NUCLEOTIDE SEQUENCE [LARGE SCALE GENOMIC DNA]</scope>
    <source>
        <strain evidence="2">cv. PW_Plant_1</strain>
    </source>
</reference>
<proteinExistence type="predicted"/>
<dbReference type="Proteomes" id="UP001162992">
    <property type="component" value="Chromosome 2"/>
</dbReference>